<feature type="transmembrane region" description="Helical" evidence="1">
    <location>
        <begin position="33"/>
        <end position="51"/>
    </location>
</feature>
<dbReference type="OrthoDB" id="2186796at2"/>
<sequence length="148" mass="17488">MNEFVFSTILILVYLIHLFSKRNKILFKSKRSIFNRITIIILSCVFLFSFWNTVDHQLLLSIVCLLIGYAVSIEGISKTNIIKFGTFDNKIGDYEEISIYEKAPKDIYVEFYNLKTNKQSRLILNESIQTFEKWIQSNYPDILIRKNE</sequence>
<keyword evidence="1" id="KW-0472">Membrane</keyword>
<dbReference type="STRING" id="120956.SAMN05421791_103196"/>
<keyword evidence="3" id="KW-1185">Reference proteome</keyword>
<evidence type="ECO:0000313" key="3">
    <source>
        <dbReference type="Proteomes" id="UP000199708"/>
    </source>
</evidence>
<gene>
    <name evidence="2" type="ORF">SAMN05421791_103196</name>
</gene>
<dbReference type="Proteomes" id="UP000199708">
    <property type="component" value="Unassembled WGS sequence"/>
</dbReference>
<protein>
    <submittedName>
        <fullName evidence="2">Uncharacterized protein</fullName>
    </submittedName>
</protein>
<keyword evidence="1" id="KW-1133">Transmembrane helix</keyword>
<proteinExistence type="predicted"/>
<dbReference type="EMBL" id="FNCK01000003">
    <property type="protein sequence ID" value="SDG14757.1"/>
    <property type="molecule type" value="Genomic_DNA"/>
</dbReference>
<dbReference type="AlphaFoldDB" id="A0A1G7RVB3"/>
<evidence type="ECO:0000313" key="2">
    <source>
        <dbReference type="EMBL" id="SDG14757.1"/>
    </source>
</evidence>
<feature type="transmembrane region" description="Helical" evidence="1">
    <location>
        <begin position="6"/>
        <end position="21"/>
    </location>
</feature>
<name>A0A1G7RVB3_9LACT</name>
<keyword evidence="1" id="KW-0812">Transmembrane</keyword>
<evidence type="ECO:0000256" key="1">
    <source>
        <dbReference type="SAM" id="Phobius"/>
    </source>
</evidence>
<organism evidence="2 3">
    <name type="scientific">Facklamia miroungae</name>
    <dbReference type="NCBI Taxonomy" id="120956"/>
    <lineage>
        <taxon>Bacteria</taxon>
        <taxon>Bacillati</taxon>
        <taxon>Bacillota</taxon>
        <taxon>Bacilli</taxon>
        <taxon>Lactobacillales</taxon>
        <taxon>Aerococcaceae</taxon>
        <taxon>Facklamia</taxon>
    </lineage>
</organism>
<reference evidence="2 3" key="1">
    <citation type="submission" date="2016-10" db="EMBL/GenBank/DDBJ databases">
        <authorList>
            <person name="de Groot N.N."/>
        </authorList>
    </citation>
    <scope>NUCLEOTIDE SEQUENCE [LARGE SCALE GENOMIC DNA]</scope>
    <source>
        <strain evidence="2 3">ATCC BAA-466</strain>
    </source>
</reference>
<feature type="transmembrane region" description="Helical" evidence="1">
    <location>
        <begin position="57"/>
        <end position="76"/>
    </location>
</feature>
<accession>A0A1G7RVB3</accession>
<dbReference type="RefSeq" id="WP_090289604.1">
    <property type="nucleotide sequence ID" value="NZ_FNCK01000003.1"/>
</dbReference>